<dbReference type="Proteomes" id="UP000824141">
    <property type="component" value="Unassembled WGS sequence"/>
</dbReference>
<reference evidence="1" key="2">
    <citation type="journal article" date="2021" name="PeerJ">
        <title>Extensive microbial diversity within the chicken gut microbiome revealed by metagenomics and culture.</title>
        <authorList>
            <person name="Gilroy R."/>
            <person name="Ravi A."/>
            <person name="Getino M."/>
            <person name="Pursley I."/>
            <person name="Horton D.L."/>
            <person name="Alikhan N.F."/>
            <person name="Baker D."/>
            <person name="Gharbi K."/>
            <person name="Hall N."/>
            <person name="Watson M."/>
            <person name="Adriaenssens E.M."/>
            <person name="Foster-Nyarko E."/>
            <person name="Jarju S."/>
            <person name="Secka A."/>
            <person name="Antonio M."/>
            <person name="Oren A."/>
            <person name="Chaudhuri R.R."/>
            <person name="La Ragione R."/>
            <person name="Hildebrand F."/>
            <person name="Pallen M.J."/>
        </authorList>
    </citation>
    <scope>NUCLEOTIDE SEQUENCE</scope>
    <source>
        <strain evidence="1">6086</strain>
    </source>
</reference>
<protein>
    <submittedName>
        <fullName evidence="1">Uncharacterized protein</fullName>
    </submittedName>
</protein>
<accession>A0A9D1K1X3</accession>
<reference evidence="1" key="1">
    <citation type="submission" date="2020-10" db="EMBL/GenBank/DDBJ databases">
        <authorList>
            <person name="Gilroy R."/>
        </authorList>
    </citation>
    <scope>NUCLEOTIDE SEQUENCE</scope>
    <source>
        <strain evidence="1">6086</strain>
    </source>
</reference>
<dbReference type="AlphaFoldDB" id="A0A9D1K1X3"/>
<gene>
    <name evidence="1" type="ORF">IAD03_05860</name>
</gene>
<name>A0A9D1K1X3_9FIRM</name>
<proteinExistence type="predicted"/>
<comment type="caution">
    <text evidence="1">The sequence shown here is derived from an EMBL/GenBank/DDBJ whole genome shotgun (WGS) entry which is preliminary data.</text>
</comment>
<dbReference type="EMBL" id="DVJM01000115">
    <property type="protein sequence ID" value="HIS78876.1"/>
    <property type="molecule type" value="Genomic_DNA"/>
</dbReference>
<evidence type="ECO:0000313" key="2">
    <source>
        <dbReference type="Proteomes" id="UP000824141"/>
    </source>
</evidence>
<evidence type="ECO:0000313" key="1">
    <source>
        <dbReference type="EMBL" id="HIS78876.1"/>
    </source>
</evidence>
<organism evidence="1 2">
    <name type="scientific">Candidatus Caccousia stercoris</name>
    <dbReference type="NCBI Taxonomy" id="2840723"/>
    <lineage>
        <taxon>Bacteria</taxon>
        <taxon>Bacillati</taxon>
        <taxon>Bacillota</taxon>
        <taxon>Clostridia</taxon>
        <taxon>Eubacteriales</taxon>
        <taxon>Oscillospiraceae</taxon>
        <taxon>Oscillospiraceae incertae sedis</taxon>
        <taxon>Candidatus Caccousia</taxon>
    </lineage>
</organism>
<sequence length="74" mass="7876">MLISKGAIIGNEIIPPSVSHNCPLRSALQNLDKPSGRAGRGGRQLPVLALPHGLIRDACDLAAGPRSIQMRRRS</sequence>